<dbReference type="EMBL" id="QGNW01002593">
    <property type="protein sequence ID" value="RVW15943.1"/>
    <property type="molecule type" value="Genomic_DNA"/>
</dbReference>
<comment type="caution">
    <text evidence="3">The sequence shown here is derived from an EMBL/GenBank/DDBJ whole genome shotgun (WGS) entry which is preliminary data.</text>
</comment>
<dbReference type="Gene3D" id="1.25.40.10">
    <property type="entry name" value="Tetratricopeptide repeat domain"/>
    <property type="match status" value="3"/>
</dbReference>
<keyword evidence="2" id="KW-0677">Repeat</keyword>
<dbReference type="AlphaFoldDB" id="A0A438BY92"/>
<reference evidence="3 4" key="1">
    <citation type="journal article" date="2018" name="PLoS Genet.">
        <title>Population sequencing reveals clonal diversity and ancestral inbreeding in the grapevine cultivar Chardonnay.</title>
        <authorList>
            <person name="Roach M.J."/>
            <person name="Johnson D.L."/>
            <person name="Bohlmann J."/>
            <person name="van Vuuren H.J."/>
            <person name="Jones S.J."/>
            <person name="Pretorius I.S."/>
            <person name="Schmidt S.A."/>
            <person name="Borneman A.R."/>
        </authorList>
    </citation>
    <scope>NUCLEOTIDE SEQUENCE [LARGE SCALE GENOMIC DNA]</scope>
    <source>
        <strain evidence="4">cv. Chardonnay</strain>
        <tissue evidence="3">Leaf</tissue>
    </source>
</reference>
<evidence type="ECO:0000256" key="1">
    <source>
        <dbReference type="ARBA" id="ARBA00007626"/>
    </source>
</evidence>
<sequence length="285" mass="32403">MPATIVSDRDLVFTNTFRNTLLRCKALNCAAELCISSSVEWMNRALHFSCKIHHVFHVSCLKKKISHQLVAEPKLPAVNKDEQEFEKAKEPLNWMWEQGLKPYVFSYGTLINALAKNGYMSDALNEMPERGVTPDVTCYNILIDGFFKKGDLLMLMRFGRGFVYLQYLCGSGNLDGAIRVYKAMFKGGVSPDVVVHNTMLNRDWVGRIKECLELWKVMGNDGCCSIVSYNILITNQRVFENRKVDEAISIWELLPEKGCCTDSTTYGILIHGLCKNGYLNRLYQA</sequence>
<dbReference type="Pfam" id="PF13041">
    <property type="entry name" value="PPR_2"/>
    <property type="match status" value="2"/>
</dbReference>
<dbReference type="PANTHER" id="PTHR46128:SF73">
    <property type="entry name" value="CRIB DOMAIN-CONTAINING PROTEIN"/>
    <property type="match status" value="1"/>
</dbReference>
<gene>
    <name evidence="3" type="primary">VvCHDh000114_2</name>
    <name evidence="3" type="ORF">CK203_083589</name>
</gene>
<name>A0A438BY92_VITVI</name>
<dbReference type="InterPro" id="IPR050872">
    <property type="entry name" value="PPR_P_subfamily"/>
</dbReference>
<dbReference type="NCBIfam" id="TIGR00756">
    <property type="entry name" value="PPR"/>
    <property type="match status" value="1"/>
</dbReference>
<dbReference type="InterPro" id="IPR011990">
    <property type="entry name" value="TPR-like_helical_dom_sf"/>
</dbReference>
<dbReference type="Proteomes" id="UP000288805">
    <property type="component" value="Unassembled WGS sequence"/>
</dbReference>
<protein>
    <submittedName>
        <fullName evidence="3">Pentatricopeptide repeat-containing protein</fullName>
    </submittedName>
</protein>
<organism evidence="3 4">
    <name type="scientific">Vitis vinifera</name>
    <name type="common">Grape</name>
    <dbReference type="NCBI Taxonomy" id="29760"/>
    <lineage>
        <taxon>Eukaryota</taxon>
        <taxon>Viridiplantae</taxon>
        <taxon>Streptophyta</taxon>
        <taxon>Embryophyta</taxon>
        <taxon>Tracheophyta</taxon>
        <taxon>Spermatophyta</taxon>
        <taxon>Magnoliopsida</taxon>
        <taxon>eudicotyledons</taxon>
        <taxon>Gunneridae</taxon>
        <taxon>Pentapetalae</taxon>
        <taxon>rosids</taxon>
        <taxon>Vitales</taxon>
        <taxon>Vitaceae</taxon>
        <taxon>Viteae</taxon>
        <taxon>Vitis</taxon>
    </lineage>
</organism>
<evidence type="ECO:0000256" key="2">
    <source>
        <dbReference type="ARBA" id="ARBA00022737"/>
    </source>
</evidence>
<dbReference type="PANTHER" id="PTHR46128">
    <property type="entry name" value="MITOCHONDRIAL GROUP I INTRON SPLICING FACTOR CCM1"/>
    <property type="match status" value="1"/>
</dbReference>
<proteinExistence type="inferred from homology"/>
<evidence type="ECO:0000313" key="3">
    <source>
        <dbReference type="EMBL" id="RVW15943.1"/>
    </source>
</evidence>
<comment type="similarity">
    <text evidence="1">Belongs to the PPR family. P subfamily.</text>
</comment>
<dbReference type="InterPro" id="IPR002885">
    <property type="entry name" value="PPR_rpt"/>
</dbReference>
<evidence type="ECO:0000313" key="4">
    <source>
        <dbReference type="Proteomes" id="UP000288805"/>
    </source>
</evidence>
<accession>A0A438BY92</accession>